<dbReference type="GO" id="GO:0000724">
    <property type="term" value="P:double-strand break repair via homologous recombination"/>
    <property type="evidence" value="ECO:0007669"/>
    <property type="project" value="TreeGrafter"/>
</dbReference>
<dbReference type="GO" id="GO:0005737">
    <property type="term" value="C:cytoplasm"/>
    <property type="evidence" value="ECO:0007669"/>
    <property type="project" value="TreeGrafter"/>
</dbReference>
<reference evidence="5 6" key="1">
    <citation type="journal article" date="2020" name="Genomics">
        <title>Complete, high-quality genomes from long-read metagenomic sequencing of two wolf lichen thalli reveals enigmatic genome architecture.</title>
        <authorList>
            <person name="McKenzie S.K."/>
            <person name="Walston R.F."/>
            <person name="Allen J.L."/>
        </authorList>
    </citation>
    <scope>NUCLEOTIDE SEQUENCE [LARGE SCALE GENOMIC DNA]</scope>
    <source>
        <strain evidence="5">WasteWater2</strain>
    </source>
</reference>
<comment type="similarity">
    <text evidence="1">Belongs to the helicase family. RecQ subfamily.</text>
</comment>
<protein>
    <recommendedName>
        <fullName evidence="3">DNA 3'-5' helicase</fullName>
        <ecNumber evidence="3">5.6.2.4</ecNumber>
    </recommendedName>
</protein>
<dbReference type="EC" id="5.6.2.4" evidence="3"/>
<dbReference type="SUPFAM" id="SSF52540">
    <property type="entry name" value="P-loop containing nucleoside triphosphate hydrolases"/>
    <property type="match status" value="1"/>
</dbReference>
<evidence type="ECO:0000313" key="6">
    <source>
        <dbReference type="Proteomes" id="UP000578531"/>
    </source>
</evidence>
<dbReference type="Pfam" id="PF16124">
    <property type="entry name" value="RecQ_Zn_bind"/>
    <property type="match status" value="1"/>
</dbReference>
<feature type="domain" description="Helicase C-terminal" evidence="4">
    <location>
        <begin position="1"/>
        <end position="104"/>
    </location>
</feature>
<dbReference type="InterPro" id="IPR001650">
    <property type="entry name" value="Helicase_C-like"/>
</dbReference>
<keyword evidence="6" id="KW-1185">Reference proteome</keyword>
<dbReference type="GO" id="GO:0005694">
    <property type="term" value="C:chromosome"/>
    <property type="evidence" value="ECO:0007669"/>
    <property type="project" value="TreeGrafter"/>
</dbReference>
<dbReference type="GO" id="GO:0005634">
    <property type="term" value="C:nucleus"/>
    <property type="evidence" value="ECO:0007669"/>
    <property type="project" value="TreeGrafter"/>
</dbReference>
<sequence>MANDARTTIQDKFMASDNIIIVATIAFGMGIDKSNIRNVVHYAVPKSLEGYSQEIGRAGRDGLESTCMIYLCAEDIKIMEEWSRADVPSLRSVKGLVGEFLELHRYAKAGDVIERNLNEESREWDIRKNALDLLNAQLELRFELIRAIKPKYSEYKYIKSQAFESRTADGSPVTKALKKMSKTAHKWTRIDVDAAAGSGGFQRADAVKKLQEWNDSGAIELQPSGVVNRFRVLKDFPQGEEAKRQITTSIYAQIEAREKSDMERVQQVIDLVTTKGCLSRELARHFADDGTVPKGGCGHCNFCLTKTQVKFIQAHNQSRKGRIDERKIKAILAATTVRDDARFLARVAFGISSPRVTVEKLGKHAVFGSMDDCDFEELVKRFDQVCKS</sequence>
<evidence type="ECO:0000313" key="5">
    <source>
        <dbReference type="EMBL" id="KAF6240926.1"/>
    </source>
</evidence>
<dbReference type="RefSeq" id="XP_037170174.1">
    <property type="nucleotide sequence ID" value="XM_037302667.1"/>
</dbReference>
<dbReference type="InterPro" id="IPR027417">
    <property type="entry name" value="P-loop_NTPase"/>
</dbReference>
<comment type="catalytic activity">
    <reaction evidence="2">
        <text>Couples ATP hydrolysis with the unwinding of duplex DNA by translocating in the 3'-5' direction.</text>
        <dbReference type="EC" id="5.6.2.4"/>
    </reaction>
</comment>
<dbReference type="OrthoDB" id="10261556at2759"/>
<accession>A0A8H6G5P2</accession>
<dbReference type="EMBL" id="JACCJC010000002">
    <property type="protein sequence ID" value="KAF6240926.1"/>
    <property type="molecule type" value="Genomic_DNA"/>
</dbReference>
<dbReference type="Gene3D" id="3.40.50.300">
    <property type="entry name" value="P-loop containing nucleotide triphosphate hydrolases"/>
    <property type="match status" value="1"/>
</dbReference>
<evidence type="ECO:0000259" key="4">
    <source>
        <dbReference type="PROSITE" id="PS51194"/>
    </source>
</evidence>
<dbReference type="GeneID" id="59282397"/>
<dbReference type="InterPro" id="IPR036388">
    <property type="entry name" value="WH-like_DNA-bd_sf"/>
</dbReference>
<dbReference type="Gene3D" id="1.10.10.10">
    <property type="entry name" value="Winged helix-like DNA-binding domain superfamily/Winged helix DNA-binding domain"/>
    <property type="match status" value="1"/>
</dbReference>
<dbReference type="PANTHER" id="PTHR13710">
    <property type="entry name" value="DNA HELICASE RECQ FAMILY MEMBER"/>
    <property type="match status" value="1"/>
</dbReference>
<organism evidence="5 6">
    <name type="scientific">Letharia columbiana</name>
    <dbReference type="NCBI Taxonomy" id="112416"/>
    <lineage>
        <taxon>Eukaryota</taxon>
        <taxon>Fungi</taxon>
        <taxon>Dikarya</taxon>
        <taxon>Ascomycota</taxon>
        <taxon>Pezizomycotina</taxon>
        <taxon>Lecanoromycetes</taxon>
        <taxon>OSLEUM clade</taxon>
        <taxon>Lecanoromycetidae</taxon>
        <taxon>Lecanorales</taxon>
        <taxon>Lecanorineae</taxon>
        <taxon>Parmeliaceae</taxon>
        <taxon>Letharia</taxon>
    </lineage>
</organism>
<dbReference type="Pfam" id="PF00271">
    <property type="entry name" value="Helicase_C"/>
    <property type="match status" value="1"/>
</dbReference>
<comment type="caution">
    <text evidence="5">The sequence shown here is derived from an EMBL/GenBank/DDBJ whole genome shotgun (WGS) entry which is preliminary data.</text>
</comment>
<dbReference type="PANTHER" id="PTHR13710:SF120">
    <property type="entry name" value="BIFUNCTIONAL 3'-5' EXONUCLEASE_ATP-DEPENDENT HELICASE WRN"/>
    <property type="match status" value="1"/>
</dbReference>
<proteinExistence type="inferred from homology"/>
<dbReference type="PROSITE" id="PS51194">
    <property type="entry name" value="HELICASE_CTER"/>
    <property type="match status" value="1"/>
</dbReference>
<dbReference type="GO" id="GO:0009378">
    <property type="term" value="F:four-way junction helicase activity"/>
    <property type="evidence" value="ECO:0007669"/>
    <property type="project" value="TreeGrafter"/>
</dbReference>
<gene>
    <name evidence="5" type="ORF">HO173_000718</name>
</gene>
<evidence type="ECO:0000256" key="1">
    <source>
        <dbReference type="ARBA" id="ARBA00005446"/>
    </source>
</evidence>
<dbReference type="InterPro" id="IPR032284">
    <property type="entry name" value="RecQ_Zn-bd"/>
</dbReference>
<name>A0A8H6G5P2_9LECA</name>
<evidence type="ECO:0000256" key="2">
    <source>
        <dbReference type="ARBA" id="ARBA00034617"/>
    </source>
</evidence>
<dbReference type="AlphaFoldDB" id="A0A8H6G5P2"/>
<dbReference type="Proteomes" id="UP000578531">
    <property type="component" value="Unassembled WGS sequence"/>
</dbReference>
<dbReference type="SMART" id="SM00490">
    <property type="entry name" value="HELICc"/>
    <property type="match status" value="1"/>
</dbReference>
<evidence type="ECO:0000256" key="3">
    <source>
        <dbReference type="ARBA" id="ARBA00034808"/>
    </source>
</evidence>
<dbReference type="GO" id="GO:0043138">
    <property type="term" value="F:3'-5' DNA helicase activity"/>
    <property type="evidence" value="ECO:0007669"/>
    <property type="project" value="UniProtKB-EC"/>
</dbReference>